<reference evidence="2 3" key="1">
    <citation type="journal article" date="2019" name="PLoS Pathog.">
        <title>Genome sequence of the bovine parasite Schistosoma bovis Tanzania.</title>
        <authorList>
            <person name="Oey H."/>
            <person name="Zakrzewski M."/>
            <person name="Gobert G."/>
            <person name="Gravermann K."/>
            <person name="Stoye J."/>
            <person name="Jones M."/>
            <person name="Mcmanus D."/>
            <person name="Krause L."/>
        </authorList>
    </citation>
    <scope>NUCLEOTIDE SEQUENCE [LARGE SCALE GENOMIC DNA]</scope>
    <source>
        <strain evidence="2 3">TAN1997</strain>
    </source>
</reference>
<dbReference type="Proteomes" id="UP000290809">
    <property type="component" value="Unassembled WGS sequence"/>
</dbReference>
<feature type="compositionally biased region" description="Polar residues" evidence="1">
    <location>
        <begin position="315"/>
        <end position="333"/>
    </location>
</feature>
<keyword evidence="3" id="KW-1185">Reference proteome</keyword>
<feature type="region of interest" description="Disordered" evidence="1">
    <location>
        <begin position="303"/>
        <end position="333"/>
    </location>
</feature>
<accession>A0A430QQ80</accession>
<dbReference type="AlphaFoldDB" id="A0A430QQ80"/>
<proteinExistence type="predicted"/>
<dbReference type="STRING" id="6184.A0A430QQ80"/>
<evidence type="ECO:0000313" key="3">
    <source>
        <dbReference type="Proteomes" id="UP000290809"/>
    </source>
</evidence>
<sequence length="333" mass="37140">MIIKSLNENSEKSQIWENSNMKLEEGNCSLLNKTALPSIVTAKQESNASNPFKQQQQQIIHVGPSLNIQNQTATLWSNFDWTILTNYEIKLLLEKLHSLGKIYGCIDCQTYYLDEKMATYHLSSMHGNLNDQSLSSSSSSSGSSTAAAAATTTTTSVSPSVDNSSKKFECFLCGVNLNNSLLFLEHFTHCLSMKKHNGIDLMMKQTTTDPLTILSDNKTTDNNNNNMCNELDKNEDENISEQSINETIQMTNNKSQELHTVSSIIDNCNNNINNDSNPVLNNINDQSEIKLNGYCIEERNEVHEKDDDEDDDLHTSSSPCNITFSNSVDQLTG</sequence>
<gene>
    <name evidence="2" type="ORF">DC041_0000025</name>
</gene>
<name>A0A430QQ80_SCHBO</name>
<protein>
    <submittedName>
        <fullName evidence="2">Uncharacterized protein</fullName>
    </submittedName>
</protein>
<dbReference type="EMBL" id="QMKO01001482">
    <property type="protein sequence ID" value="RTG89797.1"/>
    <property type="molecule type" value="Genomic_DNA"/>
</dbReference>
<evidence type="ECO:0000256" key="1">
    <source>
        <dbReference type="SAM" id="MobiDB-lite"/>
    </source>
</evidence>
<evidence type="ECO:0000313" key="2">
    <source>
        <dbReference type="EMBL" id="RTG89797.1"/>
    </source>
</evidence>
<comment type="caution">
    <text evidence="2">The sequence shown here is derived from an EMBL/GenBank/DDBJ whole genome shotgun (WGS) entry which is preliminary data.</text>
</comment>
<organism evidence="2 3">
    <name type="scientific">Schistosoma bovis</name>
    <name type="common">Blood fluke</name>
    <dbReference type="NCBI Taxonomy" id="6184"/>
    <lineage>
        <taxon>Eukaryota</taxon>
        <taxon>Metazoa</taxon>
        <taxon>Spiralia</taxon>
        <taxon>Lophotrochozoa</taxon>
        <taxon>Platyhelminthes</taxon>
        <taxon>Trematoda</taxon>
        <taxon>Digenea</taxon>
        <taxon>Strigeidida</taxon>
        <taxon>Schistosomatoidea</taxon>
        <taxon>Schistosomatidae</taxon>
        <taxon>Schistosoma</taxon>
    </lineage>
</organism>